<dbReference type="EMBL" id="AYKW01000004">
    <property type="protein sequence ID" value="PIL34879.1"/>
    <property type="molecule type" value="Genomic_DNA"/>
</dbReference>
<protein>
    <submittedName>
        <fullName evidence="1">Uncharacterized protein</fullName>
    </submittedName>
</protein>
<accession>A0A2G8SMB1</accession>
<sequence length="206" mass="22869">MVLFAFIANLNLERDERARQPMFGPAKLRWARSLRNTVSSSFLAQGSRAPALSTLHDDIEMLCTTLVPSRAAHLFCQITTGRDTARAQVQSTVADGDERANRASTLRSNTVDVISDNINSNWESSQPRTAIASFEFEPDGDGRACPPPPTAGLRSPSRLPIYFGIVPRSGARSYSFEWVIAFRGDNHNDARASLEASEDIWRRAEW</sequence>
<comment type="caution">
    <text evidence="1">The sequence shown here is derived from an EMBL/GenBank/DDBJ whole genome shotgun (WGS) entry which is preliminary data.</text>
</comment>
<gene>
    <name evidence="1" type="ORF">GSI_02666</name>
</gene>
<name>A0A2G8SMB1_9APHY</name>
<evidence type="ECO:0000313" key="2">
    <source>
        <dbReference type="Proteomes" id="UP000230002"/>
    </source>
</evidence>
<evidence type="ECO:0000313" key="1">
    <source>
        <dbReference type="EMBL" id="PIL34879.1"/>
    </source>
</evidence>
<dbReference type="Proteomes" id="UP000230002">
    <property type="component" value="Unassembled WGS sequence"/>
</dbReference>
<organism evidence="1 2">
    <name type="scientific">Ganoderma sinense ZZ0214-1</name>
    <dbReference type="NCBI Taxonomy" id="1077348"/>
    <lineage>
        <taxon>Eukaryota</taxon>
        <taxon>Fungi</taxon>
        <taxon>Dikarya</taxon>
        <taxon>Basidiomycota</taxon>
        <taxon>Agaricomycotina</taxon>
        <taxon>Agaricomycetes</taxon>
        <taxon>Polyporales</taxon>
        <taxon>Polyporaceae</taxon>
        <taxon>Ganoderma</taxon>
    </lineage>
</organism>
<keyword evidence="2" id="KW-1185">Reference proteome</keyword>
<dbReference type="AlphaFoldDB" id="A0A2G8SMB1"/>
<reference evidence="1 2" key="1">
    <citation type="journal article" date="2015" name="Sci. Rep.">
        <title>Chromosome-level genome map provides insights into diverse defense mechanisms in the medicinal fungus Ganoderma sinense.</title>
        <authorList>
            <person name="Zhu Y."/>
            <person name="Xu J."/>
            <person name="Sun C."/>
            <person name="Zhou S."/>
            <person name="Xu H."/>
            <person name="Nelson D.R."/>
            <person name="Qian J."/>
            <person name="Song J."/>
            <person name="Luo H."/>
            <person name="Xiang L."/>
            <person name="Li Y."/>
            <person name="Xu Z."/>
            <person name="Ji A."/>
            <person name="Wang L."/>
            <person name="Lu S."/>
            <person name="Hayward A."/>
            <person name="Sun W."/>
            <person name="Li X."/>
            <person name="Schwartz D.C."/>
            <person name="Wang Y."/>
            <person name="Chen S."/>
        </authorList>
    </citation>
    <scope>NUCLEOTIDE SEQUENCE [LARGE SCALE GENOMIC DNA]</scope>
    <source>
        <strain evidence="1 2">ZZ0214-1</strain>
    </source>
</reference>
<proteinExistence type="predicted"/>